<reference evidence="1 2" key="1">
    <citation type="submission" date="2019-11" db="EMBL/GenBank/DDBJ databases">
        <authorList>
            <person name="Lewis R."/>
            <person name="Clooney A.G."/>
            <person name="Stockdale S.R."/>
            <person name="Buttimer C."/>
            <person name="Draper L.A."/>
            <person name="Ross R.P."/>
            <person name="Hill C."/>
        </authorList>
    </citation>
    <scope>NUCLEOTIDE SEQUENCE [LARGE SCALE GENOMIC DNA]</scope>
</reference>
<protein>
    <submittedName>
        <fullName evidence="1">Uncharacterized protein</fullName>
    </submittedName>
</protein>
<dbReference type="Proteomes" id="UP000464669">
    <property type="component" value="Segment"/>
</dbReference>
<sequence length="87" mass="9431">MNTKQIHCLCDQQLVLTPSMVQGPNSIIVNVQYQQTQASGKTAVVSWGGGVRAFITFDPTGNQVLSYTLAVQDYATQQSIENIISAL</sequence>
<organism evidence="1 2">
    <name type="scientific">Klebsiella phage N1M2</name>
    <dbReference type="NCBI Taxonomy" id="2664939"/>
    <lineage>
        <taxon>Viruses</taxon>
        <taxon>Duplodnaviria</taxon>
        <taxon>Heunggongvirae</taxon>
        <taxon>Uroviricota</taxon>
        <taxon>Caudoviricetes</taxon>
        <taxon>Chimalliviridae</taxon>
        <taxon>Nimduovirus</taxon>
        <taxon>Nimduovirus N1M2</taxon>
    </lineage>
</organism>
<name>A0A6B7ZET7_9CAUD</name>
<accession>A0A6B7ZET7</accession>
<dbReference type="EMBL" id="MN642089">
    <property type="protein sequence ID" value="QGH71986.1"/>
    <property type="molecule type" value="Genomic_DNA"/>
</dbReference>
<proteinExistence type="predicted"/>
<gene>
    <name evidence="1" type="ORF">N1M2_123</name>
</gene>
<evidence type="ECO:0000313" key="1">
    <source>
        <dbReference type="EMBL" id="QGH71986.1"/>
    </source>
</evidence>
<keyword evidence="2" id="KW-1185">Reference proteome</keyword>
<evidence type="ECO:0000313" key="2">
    <source>
        <dbReference type="Proteomes" id="UP000464669"/>
    </source>
</evidence>